<keyword evidence="1" id="KW-0677">Repeat</keyword>
<evidence type="ECO:0000313" key="4">
    <source>
        <dbReference type="RefSeq" id="XP_025027224.1"/>
    </source>
</evidence>
<dbReference type="SMART" id="SM00705">
    <property type="entry name" value="THEG"/>
    <property type="match status" value="5"/>
</dbReference>
<dbReference type="Proteomes" id="UP000695026">
    <property type="component" value="Unplaced"/>
</dbReference>
<gene>
    <name evidence="4" type="primary">THEG</name>
</gene>
<dbReference type="PANTHER" id="PTHR15901">
    <property type="entry name" value="TESTICULAR HAPLOID EXPRESSED GENE PROTEIN"/>
    <property type="match status" value="1"/>
</dbReference>
<dbReference type="GO" id="GO:0007283">
    <property type="term" value="P:spermatogenesis"/>
    <property type="evidence" value="ECO:0007669"/>
    <property type="project" value="TreeGrafter"/>
</dbReference>
<dbReference type="GeneID" id="112541547"/>
<proteinExistence type="predicted"/>
<dbReference type="InterPro" id="IPR042401">
    <property type="entry name" value="SPMAP2-like"/>
</dbReference>
<dbReference type="InterPro" id="IPR006623">
    <property type="entry name" value="THEG"/>
</dbReference>
<protein>
    <submittedName>
        <fullName evidence="4">Testicular haploid expressed gene protein</fullName>
    </submittedName>
</protein>
<evidence type="ECO:0000256" key="1">
    <source>
        <dbReference type="ARBA" id="ARBA00022737"/>
    </source>
</evidence>
<dbReference type="OrthoDB" id="25466at2759"/>
<dbReference type="CTD" id="51298"/>
<dbReference type="OMA" id="YWVDKIP"/>
<evidence type="ECO:0000256" key="2">
    <source>
        <dbReference type="SAM" id="MobiDB-lite"/>
    </source>
</evidence>
<evidence type="ECO:0000313" key="3">
    <source>
        <dbReference type="Proteomes" id="UP000695026"/>
    </source>
</evidence>
<name>A0A9F5J5G3_PYTBI</name>
<dbReference type="Pfam" id="PF14912">
    <property type="entry name" value="THEG"/>
    <property type="match status" value="2"/>
</dbReference>
<feature type="region of interest" description="Disordered" evidence="2">
    <location>
        <begin position="131"/>
        <end position="153"/>
    </location>
</feature>
<keyword evidence="3" id="KW-1185">Reference proteome</keyword>
<dbReference type="KEGG" id="pbi:112541547"/>
<sequence>MPPEWEPKQDRISILARPKVNHQVLFCRPTVYWVDKIPKEQPRFTIPVLTPRQEELSQFKRVNPSYRYERSFPEQSVTCAALNVVASPRIKKLAQPRPFPDISELNNPTWHMVSKGALNAVPTPRIIALARPKSSPSTSDKPHKKHGPVPRAEKFEELSRPRIYIFEGHNPYIISKAALKYHPSPRILEISRPVKVQGRII</sequence>
<reference evidence="4" key="1">
    <citation type="submission" date="2025-08" db="UniProtKB">
        <authorList>
            <consortium name="RefSeq"/>
        </authorList>
    </citation>
    <scope>IDENTIFICATION</scope>
    <source>
        <tissue evidence="4">Liver</tissue>
    </source>
</reference>
<dbReference type="PANTHER" id="PTHR15901:SF16">
    <property type="entry name" value="TESTICULAR HAPLOID EXPRESSED GENE PROTEIN"/>
    <property type="match status" value="1"/>
</dbReference>
<accession>A0A9F5J5G3</accession>
<dbReference type="RefSeq" id="XP_025027224.1">
    <property type="nucleotide sequence ID" value="XM_025171456.1"/>
</dbReference>
<organism evidence="3 4">
    <name type="scientific">Python bivittatus</name>
    <name type="common">Burmese python</name>
    <name type="synonym">Python molurus bivittatus</name>
    <dbReference type="NCBI Taxonomy" id="176946"/>
    <lineage>
        <taxon>Eukaryota</taxon>
        <taxon>Metazoa</taxon>
        <taxon>Chordata</taxon>
        <taxon>Craniata</taxon>
        <taxon>Vertebrata</taxon>
        <taxon>Euteleostomi</taxon>
        <taxon>Lepidosauria</taxon>
        <taxon>Squamata</taxon>
        <taxon>Bifurcata</taxon>
        <taxon>Unidentata</taxon>
        <taxon>Episquamata</taxon>
        <taxon>Toxicofera</taxon>
        <taxon>Serpentes</taxon>
        <taxon>Henophidia</taxon>
        <taxon>Pythonidae</taxon>
        <taxon>Python</taxon>
    </lineage>
</organism>
<dbReference type="AlphaFoldDB" id="A0A9F5J5G3"/>